<name>A0AAE3JJ74_9SPIR</name>
<dbReference type="InterPro" id="IPR036679">
    <property type="entry name" value="FlgN-like_sf"/>
</dbReference>
<dbReference type="EMBL" id="JAINWA010000001">
    <property type="protein sequence ID" value="MCD1653905.1"/>
    <property type="molecule type" value="Genomic_DNA"/>
</dbReference>
<dbReference type="GO" id="GO:0044780">
    <property type="term" value="P:bacterial-type flagellum assembly"/>
    <property type="evidence" value="ECO:0007669"/>
    <property type="project" value="InterPro"/>
</dbReference>
<evidence type="ECO:0000256" key="1">
    <source>
        <dbReference type="SAM" id="Coils"/>
    </source>
</evidence>
<keyword evidence="3" id="KW-1185">Reference proteome</keyword>
<sequence length="158" mass="18447">MSSTTLSQREIDERVAVLKRFRFLLEEKRRKFRDYLTVLEKQEFAIEAEDVDTLVSHTEIEQSIVSEIQTIQKVIEPMERMYREFHPSGSDSDIPVLATDLDSLQKKVLAQNEKNRDLLKSHMDTLRQKIISIKNPYAKRNSIYASDSHTAAHIDIKQ</sequence>
<dbReference type="SUPFAM" id="SSF140566">
    <property type="entry name" value="FlgN-like"/>
    <property type="match status" value="1"/>
</dbReference>
<feature type="coiled-coil region" evidence="1">
    <location>
        <begin position="101"/>
        <end position="129"/>
    </location>
</feature>
<keyword evidence="1" id="KW-0175">Coiled coil</keyword>
<accession>A0AAE3JJ74</accession>
<keyword evidence="2" id="KW-0282">Flagellum</keyword>
<comment type="caution">
    <text evidence="2">The sequence shown here is derived from an EMBL/GenBank/DDBJ whole genome shotgun (WGS) entry which is preliminary data.</text>
</comment>
<organism evidence="2 3">
    <name type="scientific">Teretinema zuelzerae</name>
    <dbReference type="NCBI Taxonomy" id="156"/>
    <lineage>
        <taxon>Bacteria</taxon>
        <taxon>Pseudomonadati</taxon>
        <taxon>Spirochaetota</taxon>
        <taxon>Spirochaetia</taxon>
        <taxon>Spirochaetales</taxon>
        <taxon>Treponemataceae</taxon>
        <taxon>Teretinema</taxon>
    </lineage>
</organism>
<proteinExistence type="predicted"/>
<gene>
    <name evidence="2" type="ORF">K7J14_04220</name>
</gene>
<protein>
    <submittedName>
        <fullName evidence="2">Flagellar protein FlgN</fullName>
    </submittedName>
</protein>
<dbReference type="AlphaFoldDB" id="A0AAE3JJ74"/>
<reference evidence="2" key="1">
    <citation type="submission" date="2021-08" db="EMBL/GenBank/DDBJ databases">
        <title>Comparative analyses of Brucepasteria parasyntrophica and Teretinema zuelzerae.</title>
        <authorList>
            <person name="Song Y."/>
            <person name="Brune A."/>
        </authorList>
    </citation>
    <scope>NUCLEOTIDE SEQUENCE</scope>
    <source>
        <strain evidence="2">DSM 1903</strain>
    </source>
</reference>
<keyword evidence="2" id="KW-0969">Cilium</keyword>
<keyword evidence="2" id="KW-0966">Cell projection</keyword>
<dbReference type="Proteomes" id="UP001198163">
    <property type="component" value="Unassembled WGS sequence"/>
</dbReference>
<evidence type="ECO:0000313" key="3">
    <source>
        <dbReference type="Proteomes" id="UP001198163"/>
    </source>
</evidence>
<evidence type="ECO:0000313" key="2">
    <source>
        <dbReference type="EMBL" id="MCD1653905.1"/>
    </source>
</evidence>